<evidence type="ECO:0000256" key="1">
    <source>
        <dbReference type="ARBA" id="ARBA00004123"/>
    </source>
</evidence>
<dbReference type="Pfam" id="PF07034">
    <property type="entry name" value="ORC3_N"/>
    <property type="match status" value="1"/>
</dbReference>
<feature type="region of interest" description="Disordered" evidence="6">
    <location>
        <begin position="1"/>
        <end position="28"/>
    </location>
</feature>
<evidence type="ECO:0000313" key="10">
    <source>
        <dbReference type="Proteomes" id="UP001443914"/>
    </source>
</evidence>
<feature type="region of interest" description="Disordered" evidence="6">
    <location>
        <begin position="47"/>
        <end position="67"/>
    </location>
</feature>
<gene>
    <name evidence="9" type="ORF">RND81_03G088500</name>
</gene>
<dbReference type="GO" id="GO:0006270">
    <property type="term" value="P:DNA replication initiation"/>
    <property type="evidence" value="ECO:0007669"/>
    <property type="project" value="TreeGrafter"/>
</dbReference>
<evidence type="ECO:0000259" key="7">
    <source>
        <dbReference type="Pfam" id="PF07034"/>
    </source>
</evidence>
<evidence type="ECO:0000256" key="5">
    <source>
        <dbReference type="ARBA" id="ARBA00023242"/>
    </source>
</evidence>
<dbReference type="Proteomes" id="UP001443914">
    <property type="component" value="Unassembled WGS sequence"/>
</dbReference>
<dbReference type="AlphaFoldDB" id="A0AAW1M5E6"/>
<protein>
    <recommendedName>
        <fullName evidence="11">Origin of replication complex subunit 3</fullName>
    </recommendedName>
</protein>
<keyword evidence="5" id="KW-0539">Nucleus</keyword>
<evidence type="ECO:0000256" key="6">
    <source>
        <dbReference type="SAM" id="MobiDB-lite"/>
    </source>
</evidence>
<name>A0AAW1M5E6_SAPOF</name>
<evidence type="ECO:0000259" key="8">
    <source>
        <dbReference type="Pfam" id="PF18137"/>
    </source>
</evidence>
<dbReference type="GO" id="GO:0003688">
    <property type="term" value="F:DNA replication origin binding"/>
    <property type="evidence" value="ECO:0007669"/>
    <property type="project" value="TreeGrafter"/>
</dbReference>
<organism evidence="9 10">
    <name type="scientific">Saponaria officinalis</name>
    <name type="common">Common soapwort</name>
    <name type="synonym">Lychnis saponaria</name>
    <dbReference type="NCBI Taxonomy" id="3572"/>
    <lineage>
        <taxon>Eukaryota</taxon>
        <taxon>Viridiplantae</taxon>
        <taxon>Streptophyta</taxon>
        <taxon>Embryophyta</taxon>
        <taxon>Tracheophyta</taxon>
        <taxon>Spermatophyta</taxon>
        <taxon>Magnoliopsida</taxon>
        <taxon>eudicotyledons</taxon>
        <taxon>Gunneridae</taxon>
        <taxon>Pentapetalae</taxon>
        <taxon>Caryophyllales</taxon>
        <taxon>Caryophyllaceae</taxon>
        <taxon>Caryophylleae</taxon>
        <taxon>Saponaria</taxon>
    </lineage>
</organism>
<dbReference type="PANTHER" id="PTHR12748:SF0">
    <property type="entry name" value="ORIGIN RECOGNITION COMPLEX SUBUNIT 3"/>
    <property type="match status" value="1"/>
</dbReference>
<dbReference type="PANTHER" id="PTHR12748">
    <property type="entry name" value="ORIGIN RECOGNITION COMPLEX SUBUNIT 3"/>
    <property type="match status" value="1"/>
</dbReference>
<dbReference type="InterPro" id="IPR040855">
    <property type="entry name" value="ORC_WH_C"/>
</dbReference>
<dbReference type="InterPro" id="IPR020795">
    <property type="entry name" value="ORC3"/>
</dbReference>
<comment type="subcellular location">
    <subcellularLocation>
        <location evidence="1">Nucleus</location>
    </subcellularLocation>
</comment>
<sequence>MAPPAASDADSPSSSSSSPPVVVSADNPESNLQPFFVLHKCSSRPKTRRKIDLSHKQSPKSVARKSEVQNVHDFDDEDGLNNLRIEAFHSVWSNIETTIKDVHRDVNVSIFNDVNTWVHESFKAVRLHGELGFAKATRPYPIITDSVSKQIFTGLVWTKNMEFVDDQLTFDELGNHLKSYGCHVANMSSPDFSAKNGIGGCLTRLLRQFLRVTLDGADMSILASWYSGQRECKPLVIIIEDTERCCGAILSDFILLLSEWAVKIPVILVMGIATTLDTLRNMLSSNALLQLCTTKFLLGSPSERMNAIVEAVFLRPSSWFRVSYKVAVFLRDYFLKHDGTLTSFIRALKIACVQHFSTEPLSFLMKHIDAEGNLKQTWIEDSPLMKDVVMMHSSQLSSCRRVSDLTIEKLVDALTELNAVHKHWASVIMCLYDSGRSLNIQLLDLHCEALDPDPHRSRTVRDEEIPSPSGGCYSSHHSDSRKRGAVCQAVQKVRDLPPTALSELVKSWESRTDGICEICKKVKELQCMMKLAGTKSSGCDLTAISSKNSIRRHSSAKTPDVLNSKAVALIEWMVRDHMKPMEGLPFHEILCFKNVDKLQMALLGDPRKKIQADLLEFHKYMCCSCCSNRGNRLLPSLHDTSILYSLAQEHGDIINVHDWYQSFKAIMLSPSSKPRSKSKRATPKKTKDTNQPQSDSESAIQARFCKAVSELQITGLLRMPSKRRPDYVQRVAFAM</sequence>
<feature type="region of interest" description="Disordered" evidence="6">
    <location>
        <begin position="670"/>
        <end position="699"/>
    </location>
</feature>
<feature type="domain" description="Origin recognition complex subunit 3 N-terminal" evidence="7">
    <location>
        <begin position="56"/>
        <end position="364"/>
    </location>
</feature>
<keyword evidence="4" id="KW-0238">DNA-binding</keyword>
<dbReference type="EMBL" id="JBDFQZ010000003">
    <property type="protein sequence ID" value="KAK9741200.1"/>
    <property type="molecule type" value="Genomic_DNA"/>
</dbReference>
<evidence type="ECO:0000256" key="3">
    <source>
        <dbReference type="ARBA" id="ARBA00022705"/>
    </source>
</evidence>
<reference evidence="9" key="1">
    <citation type="submission" date="2024-03" db="EMBL/GenBank/DDBJ databases">
        <title>WGS assembly of Saponaria officinalis var. Norfolk2.</title>
        <authorList>
            <person name="Jenkins J."/>
            <person name="Shu S."/>
            <person name="Grimwood J."/>
            <person name="Barry K."/>
            <person name="Goodstein D."/>
            <person name="Schmutz J."/>
            <person name="Leebens-Mack J."/>
            <person name="Osbourn A."/>
        </authorList>
    </citation>
    <scope>NUCLEOTIDE SEQUENCE [LARGE SCALE GENOMIC DNA]</scope>
    <source>
        <strain evidence="9">JIC</strain>
    </source>
</reference>
<feature type="compositionally biased region" description="Basic residues" evidence="6">
    <location>
        <begin position="674"/>
        <end position="684"/>
    </location>
</feature>
<evidence type="ECO:0000256" key="2">
    <source>
        <dbReference type="ARBA" id="ARBA00010977"/>
    </source>
</evidence>
<dbReference type="InterPro" id="IPR045667">
    <property type="entry name" value="ORC3_N"/>
</dbReference>
<dbReference type="Pfam" id="PF18137">
    <property type="entry name" value="WHD_ORC"/>
    <property type="match status" value="1"/>
</dbReference>
<dbReference type="CDD" id="cd20704">
    <property type="entry name" value="Orc3"/>
    <property type="match status" value="1"/>
</dbReference>
<dbReference type="GO" id="GO:0005664">
    <property type="term" value="C:nuclear origin of replication recognition complex"/>
    <property type="evidence" value="ECO:0007669"/>
    <property type="project" value="InterPro"/>
</dbReference>
<keyword evidence="10" id="KW-1185">Reference proteome</keyword>
<comment type="caution">
    <text evidence="9">The sequence shown here is derived from an EMBL/GenBank/DDBJ whole genome shotgun (WGS) entry which is preliminary data.</text>
</comment>
<dbReference type="GO" id="GO:0031261">
    <property type="term" value="C:DNA replication preinitiation complex"/>
    <property type="evidence" value="ECO:0007669"/>
    <property type="project" value="TreeGrafter"/>
</dbReference>
<evidence type="ECO:0000313" key="9">
    <source>
        <dbReference type="EMBL" id="KAK9741200.1"/>
    </source>
</evidence>
<feature type="compositionally biased region" description="Low complexity" evidence="6">
    <location>
        <begin position="1"/>
        <end position="26"/>
    </location>
</feature>
<feature type="domain" description="Origin recognition complex subunit 3 winged helix C-terminal" evidence="8">
    <location>
        <begin position="607"/>
        <end position="733"/>
    </location>
</feature>
<proteinExistence type="inferred from homology"/>
<accession>A0AAW1M5E6</accession>
<comment type="similarity">
    <text evidence="2">Belongs to the ORC3 family.</text>
</comment>
<feature type="compositionally biased region" description="Basic and acidic residues" evidence="6">
    <location>
        <begin position="455"/>
        <end position="464"/>
    </location>
</feature>
<evidence type="ECO:0008006" key="11">
    <source>
        <dbReference type="Google" id="ProtNLM"/>
    </source>
</evidence>
<dbReference type="GO" id="GO:0005656">
    <property type="term" value="C:nuclear pre-replicative complex"/>
    <property type="evidence" value="ECO:0007669"/>
    <property type="project" value="TreeGrafter"/>
</dbReference>
<feature type="region of interest" description="Disordered" evidence="6">
    <location>
        <begin position="455"/>
        <end position="479"/>
    </location>
</feature>
<evidence type="ECO:0000256" key="4">
    <source>
        <dbReference type="ARBA" id="ARBA00023125"/>
    </source>
</evidence>
<keyword evidence="3" id="KW-0235">DNA replication</keyword>
<feature type="compositionally biased region" description="Polar residues" evidence="6">
    <location>
        <begin position="689"/>
        <end position="699"/>
    </location>
</feature>